<dbReference type="GO" id="GO:0060322">
    <property type="term" value="P:head development"/>
    <property type="evidence" value="ECO:0007669"/>
    <property type="project" value="UniProtKB-ARBA"/>
</dbReference>
<feature type="domain" description="PWWP" evidence="6">
    <location>
        <begin position="1899"/>
        <end position="1959"/>
    </location>
</feature>
<dbReference type="PANTHER" id="PTHR16112">
    <property type="entry name" value="METHYL-CPG BINDING PROTEIN, DROSOPHILA"/>
    <property type="match status" value="1"/>
</dbReference>
<feature type="region of interest" description="Disordered" evidence="5">
    <location>
        <begin position="281"/>
        <end position="300"/>
    </location>
</feature>
<feature type="compositionally biased region" description="Polar residues" evidence="5">
    <location>
        <begin position="1692"/>
        <end position="1715"/>
    </location>
</feature>
<feature type="region of interest" description="Disordered" evidence="5">
    <location>
        <begin position="184"/>
        <end position="214"/>
    </location>
</feature>
<dbReference type="Proteomes" id="UP001066276">
    <property type="component" value="Chromosome 7"/>
</dbReference>
<accession>A0AAV7PK40</accession>
<evidence type="ECO:0000256" key="1">
    <source>
        <dbReference type="ARBA" id="ARBA00023015"/>
    </source>
</evidence>
<evidence type="ECO:0000313" key="8">
    <source>
        <dbReference type="Proteomes" id="UP001066276"/>
    </source>
</evidence>
<dbReference type="SMART" id="SM00293">
    <property type="entry name" value="PWWP"/>
    <property type="match status" value="1"/>
</dbReference>
<feature type="region of interest" description="Disordered" evidence="5">
    <location>
        <begin position="33"/>
        <end position="82"/>
    </location>
</feature>
<comment type="caution">
    <text evidence="7">The sequence shown here is derived from an EMBL/GenBank/DDBJ whole genome shotgun (WGS) entry which is preliminary data.</text>
</comment>
<evidence type="ECO:0000256" key="3">
    <source>
        <dbReference type="ARBA" id="ARBA00054454"/>
    </source>
</evidence>
<keyword evidence="8" id="KW-1185">Reference proteome</keyword>
<evidence type="ECO:0000256" key="4">
    <source>
        <dbReference type="ARBA" id="ARBA00074552"/>
    </source>
</evidence>
<dbReference type="Gene3D" id="2.160.20.80">
    <property type="entry name" value="E3 ubiquitin-protein ligase SopA"/>
    <property type="match status" value="1"/>
</dbReference>
<proteinExistence type="predicted"/>
<dbReference type="InterPro" id="IPR000313">
    <property type="entry name" value="PWWP_dom"/>
</dbReference>
<keyword evidence="2" id="KW-0804">Transcription</keyword>
<evidence type="ECO:0000313" key="7">
    <source>
        <dbReference type="EMBL" id="KAJ1128652.1"/>
    </source>
</evidence>
<dbReference type="SUPFAM" id="SSF63748">
    <property type="entry name" value="Tudor/PWWP/MBT"/>
    <property type="match status" value="1"/>
</dbReference>
<comment type="function">
    <text evidence="3">H2A.Z-specific chromatin binding protein which plays an important role in the neural crest cell differentiation and/or migration during early development and is essential for the development of the head and eye. Acts as an adapter between distinct nucleosome components (H3K36me3 or H2A.Z) and chromatin-modifying complexes, contributing to the regulation of the levels of histone acetylation at actively transcribed genes.</text>
</comment>
<dbReference type="PANTHER" id="PTHR16112:SF22">
    <property type="entry name" value="PWWP DOMAIN-CONTAINING 2B"/>
    <property type="match status" value="1"/>
</dbReference>
<dbReference type="Pfam" id="PF00855">
    <property type="entry name" value="PWWP"/>
    <property type="match status" value="1"/>
</dbReference>
<dbReference type="Gene3D" id="2.30.30.140">
    <property type="match status" value="1"/>
</dbReference>
<feature type="compositionally biased region" description="Basic and acidic residues" evidence="5">
    <location>
        <begin position="1615"/>
        <end position="1630"/>
    </location>
</feature>
<protein>
    <recommendedName>
        <fullName evidence="4">PWWP domain-containing protein 2A</fullName>
    </recommendedName>
</protein>
<gene>
    <name evidence="7" type="ORF">NDU88_007027</name>
</gene>
<dbReference type="GO" id="GO:0001755">
    <property type="term" value="P:neural crest cell migration"/>
    <property type="evidence" value="ECO:0007669"/>
    <property type="project" value="UniProtKB-ARBA"/>
</dbReference>
<dbReference type="SUPFAM" id="SSF141571">
    <property type="entry name" value="Pentapeptide repeat-like"/>
    <property type="match status" value="1"/>
</dbReference>
<evidence type="ECO:0000256" key="5">
    <source>
        <dbReference type="SAM" id="MobiDB-lite"/>
    </source>
</evidence>
<dbReference type="FunFam" id="2.30.30.140:FF:000036">
    <property type="entry name" value="PWWP domain-containing protein 2A"/>
    <property type="match status" value="1"/>
</dbReference>
<feature type="region of interest" description="Disordered" evidence="5">
    <location>
        <begin position="1686"/>
        <end position="1782"/>
    </location>
</feature>
<dbReference type="EMBL" id="JANPWB010000011">
    <property type="protein sequence ID" value="KAJ1128652.1"/>
    <property type="molecule type" value="Genomic_DNA"/>
</dbReference>
<dbReference type="GO" id="GO:0005634">
    <property type="term" value="C:nucleus"/>
    <property type="evidence" value="ECO:0007669"/>
    <property type="project" value="TreeGrafter"/>
</dbReference>
<keyword evidence="1" id="KW-0805">Transcription regulation</keyword>
<feature type="region of interest" description="Disordered" evidence="5">
    <location>
        <begin position="1585"/>
        <end position="1630"/>
    </location>
</feature>
<dbReference type="PROSITE" id="PS50812">
    <property type="entry name" value="PWWP"/>
    <property type="match status" value="1"/>
</dbReference>
<evidence type="ECO:0000259" key="6">
    <source>
        <dbReference type="PROSITE" id="PS50812"/>
    </source>
</evidence>
<organism evidence="7 8">
    <name type="scientific">Pleurodeles waltl</name>
    <name type="common">Iberian ribbed newt</name>
    <dbReference type="NCBI Taxonomy" id="8319"/>
    <lineage>
        <taxon>Eukaryota</taxon>
        <taxon>Metazoa</taxon>
        <taxon>Chordata</taxon>
        <taxon>Craniata</taxon>
        <taxon>Vertebrata</taxon>
        <taxon>Euteleostomi</taxon>
        <taxon>Amphibia</taxon>
        <taxon>Batrachia</taxon>
        <taxon>Caudata</taxon>
        <taxon>Salamandroidea</taxon>
        <taxon>Salamandridae</taxon>
        <taxon>Pleurodelinae</taxon>
        <taxon>Pleurodeles</taxon>
    </lineage>
</organism>
<dbReference type="GO" id="GO:0001654">
    <property type="term" value="P:eye development"/>
    <property type="evidence" value="ECO:0007669"/>
    <property type="project" value="UniProtKB-ARBA"/>
</dbReference>
<feature type="region of interest" description="Disordered" evidence="5">
    <location>
        <begin position="492"/>
        <end position="521"/>
    </location>
</feature>
<dbReference type="CDD" id="cd20152">
    <property type="entry name" value="PWWP_PWWP2A"/>
    <property type="match status" value="1"/>
</dbReference>
<reference evidence="7" key="1">
    <citation type="journal article" date="2022" name="bioRxiv">
        <title>Sequencing and chromosome-scale assembly of the giantPleurodeles waltlgenome.</title>
        <authorList>
            <person name="Brown T."/>
            <person name="Elewa A."/>
            <person name="Iarovenko S."/>
            <person name="Subramanian E."/>
            <person name="Araus A.J."/>
            <person name="Petzold A."/>
            <person name="Susuki M."/>
            <person name="Suzuki K.-i.T."/>
            <person name="Hayashi T."/>
            <person name="Toyoda A."/>
            <person name="Oliveira C."/>
            <person name="Osipova E."/>
            <person name="Leigh N.D."/>
            <person name="Simon A."/>
            <person name="Yun M.H."/>
        </authorList>
    </citation>
    <scope>NUCLEOTIDE SEQUENCE</scope>
    <source>
        <strain evidence="7">20211129_DDA</strain>
        <tissue evidence="7">Liver</tissue>
    </source>
</reference>
<name>A0AAV7PK40_PLEWA</name>
<dbReference type="GO" id="GO:0010369">
    <property type="term" value="C:chromocenter"/>
    <property type="evidence" value="ECO:0007669"/>
    <property type="project" value="TreeGrafter"/>
</dbReference>
<dbReference type="GO" id="GO:0003682">
    <property type="term" value="F:chromatin binding"/>
    <property type="evidence" value="ECO:0007669"/>
    <property type="project" value="TreeGrafter"/>
</dbReference>
<sequence>MDSKPRQRKALLFDGCSNDQLVSFWGAGWKAGGVGEAEHRSGAGAARQKMAATTGEAEPEAEPRLGPPGAREEQAPRSPQSRGELLTVAPHLPEAAAVFEGAHNAYTGLLIQEDPLHSPSGTPTQKLALHTPLVRHQTQKAASGTPLEAVSQREFISECPNQVGPLHTPPDSPAHECSMAEPSIMEGHSQPSPKVQCHEGSLPESPAEEGPLQASTEKFLTQEGALDVLTGTSACYGPSHNPEDTFIIQEEILLPLPRISSDEKEAPLSDSTKQERAVINPMNSQTPEGPLPTPPLPSLDGGERSMSTMLQGTVKQGELHHGPLPFPAALQVPLQDGENLCNSSSNTLSRKECTLESQGTKVSLSAPSGSSALCCHTTAELIQTYHFEDQLCPMVGPQILQDSSLHDVSSLVEGQPTSNFTPLCEALTRSPSPMGGPAVSMLVSGPTVPLPLADIAVPSPVGGPCIPLLHDSYSTLDCPVASSKTLETLPLSNKNVDDLSPQHSPRKSSMEDSLNESSFTQAGPVSTHVSLLMTPTVSSHMQHHMAPSQDAFPSVDLSMAKTFTADDGPENEPFMSMHSPKVVSTLNGFLVKEPSVNSLATASTSPVAASLVEGTFAGDGFEDETSLMNVRGTSTTDIHTEGPVPMDIDGVDPIHTNRVNNPSPVTLSKAIPALLDLVGELPCSLGGSKMSSLLKVPVTNVYKPHCVLLNKVPSTFEIDPTETLPTDIALAETSKGEIAVTEIPPGEVTVSGDTLKIDQADAPCATIVLAETPMSDLVLAETPMSDLVLAETPMSDLVLAETPMSDLVLAETPMSDNSLAEAPMSDIALAEAPMSDIALAEAPMSDIALAEAPMSDIALAEAPMSDIALAEAPMSDIALAEAPMSDIALAEAPMSDIALVEAPMSDIALAETPMFEISLAKTPKSEVVQAEAFLRMGVLAEAPLAAVSPAEAPLAAVSPAEAPLAAVSPAEAPLAAVSPAEAPLAAVSPAEAPLAAVSPAEIPLSAAPLAAVSPAAASLAAVSPAEDLLAAVDPLEAPLVAVALTEDPLAAVDPANLQCPGRPSLPSLVAKLKDVDLGEYSAEIALPESPSGASLGQVPPEIASVPMDDSQSWMPSDKASVHMSVEIAPARASLECTQMEAPLPFDFSEDQGSVNGSLSQTPLEFAPVGMSLGVKQVPVPSEIVLTQEPFNAAPTSAPLEAVPDQLPMELVSVRELEVVSTHKPMEIVLAGLPLHLAHGPSPVQPVRIPPKVVPVRAPLKVVMAIEQSEVYPSREFSKVEEHSSRDSLVSPADELADQASLSFKETLVKPLIQSDGPLLAEDSVLIYTNAASHMDIRQVSQDGLLKKASLLHDGFIPQDEILTASPSNNDEKLVTATRIPAEPLLSKEKSLNVVQLCQDGPLTGLTPGSEVLVTLDHIIDDALVVSFRLGEKIFSGVLMDVSKRFGPHGIPVTVFPKREYKNTSPSIQPQVKSFQKETVAKCEEKSLSEMPPSPVKSLEPSRIQSVWTSNPPPLFHEGAPYPPPLFIRDTYNQSLPQPPPRKIRRPKRKMYREEPTSIMNAIKLRPRQVLCDKCKNSIVTDKKEIKRGGTASEDSRKRRHESVTNVSKRLKTHHRVDGKSQTESQKRNPVDKVVSLAHGRSRMVRVVSAQANTSKTQLHTKEVLQNKNMEHAKAREVLKMAKEKAQKKHIDTPSSKNVHTRVQVTRRFQNPSSGTLPPRLRLKPQRYRNEENDSSLKTGLESVRSRKMVVKPQPRSIATRSAGEALSEMQGPERGPEETSRAVQDIEVCATPGEQDDPQSLDKSGSKSNITVYMTLNQKQPGSSSASVCSSEGTDDLKSSHSECSSTENFDFPPGTMHTPSSSSSSLKEEKKRNSSLKIKVFSKNVSKCIGADGRTICAGDIVWAKIYGFPWWPARILNITVSRKDNGLLVRQEARISWFGSPTTSFVAVSQLAPFLDNFQLRFNKKRKGLYRKAITEAAKAAKQLTPEVRALLTQFET</sequence>
<feature type="region of interest" description="Disordered" evidence="5">
    <location>
        <begin position="1816"/>
        <end position="1870"/>
    </location>
</feature>
<evidence type="ECO:0000256" key="2">
    <source>
        <dbReference type="ARBA" id="ARBA00023163"/>
    </source>
</evidence>
<feature type="compositionally biased region" description="Polar residues" evidence="5">
    <location>
        <begin position="511"/>
        <end position="521"/>
    </location>
</feature>